<keyword evidence="11" id="KW-1185">Reference proteome</keyword>
<evidence type="ECO:0000256" key="8">
    <source>
        <dbReference type="SAM" id="Phobius"/>
    </source>
</evidence>
<dbReference type="Pfam" id="PF13677">
    <property type="entry name" value="MotB_plug"/>
    <property type="match status" value="1"/>
</dbReference>
<comment type="subcellular location">
    <subcellularLocation>
        <location evidence="1">Cell membrane</location>
        <topology evidence="1">Single-pass membrane protein</topology>
    </subcellularLocation>
</comment>
<reference evidence="11" key="1">
    <citation type="submission" date="2016-11" db="EMBL/GenBank/DDBJ databases">
        <authorList>
            <person name="Varghese N."/>
            <person name="Submissions S."/>
        </authorList>
    </citation>
    <scope>NUCLEOTIDE SEQUENCE [LARGE SCALE GENOMIC DNA]</scope>
    <source>
        <strain evidence="11">DSM 10124</strain>
    </source>
</reference>
<evidence type="ECO:0000256" key="7">
    <source>
        <dbReference type="PROSITE-ProRule" id="PRU00473"/>
    </source>
</evidence>
<evidence type="ECO:0000256" key="3">
    <source>
        <dbReference type="ARBA" id="ARBA00022475"/>
    </source>
</evidence>
<comment type="similarity">
    <text evidence="2">Belongs to the MotB family.</text>
</comment>
<dbReference type="AlphaFoldDB" id="A0A1M4STA3"/>
<evidence type="ECO:0000256" key="5">
    <source>
        <dbReference type="ARBA" id="ARBA00022989"/>
    </source>
</evidence>
<gene>
    <name evidence="10" type="ORF">SAMN02746091_00228</name>
</gene>
<dbReference type="PANTHER" id="PTHR30329">
    <property type="entry name" value="STATOR ELEMENT OF FLAGELLAR MOTOR COMPLEX"/>
    <property type="match status" value="1"/>
</dbReference>
<proteinExistence type="inferred from homology"/>
<organism evidence="10 11">
    <name type="scientific">Caloramator proteoclasticus DSM 10124</name>
    <dbReference type="NCBI Taxonomy" id="1121262"/>
    <lineage>
        <taxon>Bacteria</taxon>
        <taxon>Bacillati</taxon>
        <taxon>Bacillota</taxon>
        <taxon>Clostridia</taxon>
        <taxon>Eubacteriales</taxon>
        <taxon>Clostridiaceae</taxon>
        <taxon>Caloramator</taxon>
    </lineage>
</organism>
<dbReference type="InterPro" id="IPR006665">
    <property type="entry name" value="OmpA-like"/>
</dbReference>
<dbReference type="InterPro" id="IPR036737">
    <property type="entry name" value="OmpA-like_sf"/>
</dbReference>
<evidence type="ECO:0000256" key="4">
    <source>
        <dbReference type="ARBA" id="ARBA00022692"/>
    </source>
</evidence>
<keyword evidence="3" id="KW-1003">Cell membrane</keyword>
<dbReference type="PROSITE" id="PS51123">
    <property type="entry name" value="OMPA_2"/>
    <property type="match status" value="1"/>
</dbReference>
<feature type="transmembrane region" description="Helical" evidence="8">
    <location>
        <begin position="20"/>
        <end position="38"/>
    </location>
</feature>
<name>A0A1M4STA3_9CLOT</name>
<evidence type="ECO:0000313" key="11">
    <source>
        <dbReference type="Proteomes" id="UP000184423"/>
    </source>
</evidence>
<evidence type="ECO:0000313" key="10">
    <source>
        <dbReference type="EMBL" id="SHE35409.1"/>
    </source>
</evidence>
<evidence type="ECO:0000256" key="2">
    <source>
        <dbReference type="ARBA" id="ARBA00008914"/>
    </source>
</evidence>
<evidence type="ECO:0000256" key="1">
    <source>
        <dbReference type="ARBA" id="ARBA00004162"/>
    </source>
</evidence>
<feature type="domain" description="OmpA-like" evidence="9">
    <location>
        <begin position="119"/>
        <end position="240"/>
    </location>
</feature>
<keyword evidence="5 8" id="KW-1133">Transmembrane helix</keyword>
<sequence>MSRRKKKQESGGGGEWLTTYADLMTLLLTFFVLLYSFSTIDAIKFKEISWSLAKALGGKTGVINNGGNLGPVPINQNPGDGIKNKSELESSETTKLFNSISKEIEQNNLQTKITIKEDVRGVIIELQEKILFDPGKAVLKEESIQTLSKIADILKKYTNEIIVEGHTDNVPINTGYYKSNWELSADRAVKVTRFLVESKGIDPKKIQSVGCGEFRPIASNDTPEGRKKNRRVNILILTKDKGSK</sequence>
<dbReference type="InterPro" id="IPR025713">
    <property type="entry name" value="MotB-like_N_dom"/>
</dbReference>
<dbReference type="PANTHER" id="PTHR30329:SF21">
    <property type="entry name" value="LIPOPROTEIN YIAD-RELATED"/>
    <property type="match status" value="1"/>
</dbReference>
<dbReference type="GO" id="GO:0005886">
    <property type="term" value="C:plasma membrane"/>
    <property type="evidence" value="ECO:0007669"/>
    <property type="project" value="UniProtKB-SubCell"/>
</dbReference>
<dbReference type="SUPFAM" id="SSF103088">
    <property type="entry name" value="OmpA-like"/>
    <property type="match status" value="1"/>
</dbReference>
<accession>A0A1M4STA3</accession>
<dbReference type="Gene3D" id="3.30.1330.60">
    <property type="entry name" value="OmpA-like domain"/>
    <property type="match status" value="1"/>
</dbReference>
<keyword evidence="6 7" id="KW-0472">Membrane</keyword>
<dbReference type="Pfam" id="PF00691">
    <property type="entry name" value="OmpA"/>
    <property type="match status" value="1"/>
</dbReference>
<dbReference type="EMBL" id="FQVG01000002">
    <property type="protein sequence ID" value="SHE35409.1"/>
    <property type="molecule type" value="Genomic_DNA"/>
</dbReference>
<protein>
    <submittedName>
        <fullName evidence="10">Chemotaxis protein MotB</fullName>
    </submittedName>
</protein>
<evidence type="ECO:0000256" key="6">
    <source>
        <dbReference type="ARBA" id="ARBA00023136"/>
    </source>
</evidence>
<dbReference type="Proteomes" id="UP000184423">
    <property type="component" value="Unassembled WGS sequence"/>
</dbReference>
<keyword evidence="4 8" id="KW-0812">Transmembrane</keyword>
<dbReference type="RefSeq" id="WP_073247652.1">
    <property type="nucleotide sequence ID" value="NZ_FQVG01000002.1"/>
</dbReference>
<dbReference type="InterPro" id="IPR050330">
    <property type="entry name" value="Bact_OuterMem_StrucFunc"/>
</dbReference>
<evidence type="ECO:0000259" key="9">
    <source>
        <dbReference type="PROSITE" id="PS51123"/>
    </source>
</evidence>
<dbReference type="CDD" id="cd07185">
    <property type="entry name" value="OmpA_C-like"/>
    <property type="match status" value="1"/>
</dbReference>